<organism evidence="9 10">
    <name type="scientific">Methanonatronarchaeum thermophilum</name>
    <dbReference type="NCBI Taxonomy" id="1927129"/>
    <lineage>
        <taxon>Archaea</taxon>
        <taxon>Methanobacteriati</taxon>
        <taxon>Methanobacteriota</taxon>
        <taxon>Methanonatronarchaeia</taxon>
        <taxon>Methanonatronarchaeales</taxon>
        <taxon>Methanonatronarchaeaceae</taxon>
        <taxon>Methanonatronarchaeum</taxon>
    </lineage>
</organism>
<dbReference type="CDD" id="cd00293">
    <property type="entry name" value="USP-like"/>
    <property type="match status" value="2"/>
</dbReference>
<dbReference type="InterPro" id="IPR006015">
    <property type="entry name" value="Universal_stress_UspA"/>
</dbReference>
<dbReference type="AlphaFoldDB" id="A0A1Y3GBE3"/>
<feature type="transmembrane region" description="Helical" evidence="7">
    <location>
        <begin position="317"/>
        <end position="335"/>
    </location>
</feature>
<dbReference type="Pfam" id="PF00582">
    <property type="entry name" value="Usp"/>
    <property type="match status" value="1"/>
</dbReference>
<dbReference type="PANTHER" id="PTHR42770:SF11">
    <property type="entry name" value="INNER MEMBRANE TRANSPORT PROTEIN YBAT"/>
    <property type="match status" value="1"/>
</dbReference>
<feature type="coiled-coil region" evidence="6">
    <location>
        <begin position="494"/>
        <end position="521"/>
    </location>
</feature>
<keyword evidence="3 7" id="KW-0812">Transmembrane</keyword>
<keyword evidence="6" id="KW-0175">Coiled coil</keyword>
<accession>A0A1Y3GBE3</accession>
<feature type="transmembrane region" description="Helical" evidence="7">
    <location>
        <begin position="257"/>
        <end position="277"/>
    </location>
</feature>
<sequence length="738" mass="79709">MELSRDIGFIGAYTIGLGTMIGAGVFILPSIAAGDAGPASIISFLVGGFVSLLAALSLSEMSTGLPQTGGSYHYINTALGNLFGSIAGWSLWAGLTFASAFYMLGFGQYLAFFYGDLSVSLAALLMAGFLVVVNVYGVREAGWLQNFIVTILVGLILVFIVFGFPQIDLGRLTPFNPESWSNVVMTVGTIYVSFIGFEVIADIAEEVKNPQRNIPLAMIAAVITPTIFYALVMFISLGVLPIEELAVSEIPVADVAAVYMGGVGTIAMVVGAIFATVSSANSSILAASRINYAMGRDRVLSNWFNEIHSRFRTPYRSILATGAIIFVLISIGAGIDTLAKVAGFAYLVTYSLVHISLIVMRNVESDLYNPSFKAPGYPYVQIVGLVAGLFILVQMGTIVLTVGVLIAVFGIAWYFFYVKGRTDTGGALGDAVRSGEALKDEEKHYKVLVPLSNPETEKELMKIAAQNASMHEKSEIIALNVIVVPPQASLSHSAEFEEKKLDKQRELLEAAKKSAETADVNLSTKAVLGRSVSKAITNIIEEENIDHLVLGWEGDLGTKEYILGTKIDPIIEQAECEVSVIKTGTDKKTIGEIAAFVGEGPNTPLAIKRAHELSKHKEAGQLTLLNVQIENEETTKSNKTTAGNNLIQKMAKKAGINKKDYTPKVIITNNRHKTLLKQAENYDTICIGAVRKQRLKGALFGSLQEEIGEKANSTVIMVRDARITPKTLIRKLKSLIWR</sequence>
<dbReference type="PRINTS" id="PR01438">
    <property type="entry name" value="UNVRSLSTRESS"/>
</dbReference>
<feature type="transmembrane region" description="Helical" evidence="7">
    <location>
        <begin position="216"/>
        <end position="237"/>
    </location>
</feature>
<evidence type="ECO:0000259" key="8">
    <source>
        <dbReference type="Pfam" id="PF00582"/>
    </source>
</evidence>
<dbReference type="Pfam" id="PF13520">
    <property type="entry name" value="AA_permease_2"/>
    <property type="match status" value="1"/>
</dbReference>
<proteinExistence type="predicted"/>
<keyword evidence="5 7" id="KW-0472">Membrane</keyword>
<feature type="transmembrane region" description="Helical" evidence="7">
    <location>
        <begin position="12"/>
        <end position="33"/>
    </location>
</feature>
<evidence type="ECO:0000313" key="10">
    <source>
        <dbReference type="Proteomes" id="UP000195137"/>
    </source>
</evidence>
<feature type="transmembrane region" description="Helical" evidence="7">
    <location>
        <begin position="79"/>
        <end position="105"/>
    </location>
</feature>
<evidence type="ECO:0000256" key="6">
    <source>
        <dbReference type="SAM" id="Coils"/>
    </source>
</evidence>
<dbReference type="EMBL" id="MRZU01000003">
    <property type="protein sequence ID" value="OUJ18782.1"/>
    <property type="molecule type" value="Genomic_DNA"/>
</dbReference>
<dbReference type="OrthoDB" id="56838at2157"/>
<evidence type="ECO:0000256" key="2">
    <source>
        <dbReference type="ARBA" id="ARBA00022475"/>
    </source>
</evidence>
<evidence type="ECO:0000313" key="9">
    <source>
        <dbReference type="EMBL" id="OUJ18782.1"/>
    </source>
</evidence>
<evidence type="ECO:0000256" key="3">
    <source>
        <dbReference type="ARBA" id="ARBA00022692"/>
    </source>
</evidence>
<dbReference type="GO" id="GO:0005886">
    <property type="term" value="C:plasma membrane"/>
    <property type="evidence" value="ECO:0007669"/>
    <property type="project" value="UniProtKB-SubCell"/>
</dbReference>
<evidence type="ECO:0000256" key="5">
    <source>
        <dbReference type="ARBA" id="ARBA00023136"/>
    </source>
</evidence>
<feature type="transmembrane region" description="Helical" evidence="7">
    <location>
        <begin position="372"/>
        <end position="392"/>
    </location>
</feature>
<comment type="caution">
    <text evidence="9">The sequence shown here is derived from an EMBL/GenBank/DDBJ whole genome shotgun (WGS) entry which is preliminary data.</text>
</comment>
<evidence type="ECO:0000256" key="1">
    <source>
        <dbReference type="ARBA" id="ARBA00004651"/>
    </source>
</evidence>
<evidence type="ECO:0000256" key="4">
    <source>
        <dbReference type="ARBA" id="ARBA00022989"/>
    </source>
</evidence>
<dbReference type="RefSeq" id="WP_086636842.1">
    <property type="nucleotide sequence ID" value="NZ_MRZU01000003.1"/>
</dbReference>
<dbReference type="SUPFAM" id="SSF52402">
    <property type="entry name" value="Adenine nucleotide alpha hydrolases-like"/>
    <property type="match status" value="2"/>
</dbReference>
<keyword evidence="10" id="KW-1185">Reference proteome</keyword>
<keyword evidence="4 7" id="KW-1133">Transmembrane helix</keyword>
<protein>
    <submittedName>
        <fullName evidence="9">Amino acid transporter fused to UspA-like domain</fullName>
    </submittedName>
</protein>
<dbReference type="Gene3D" id="1.20.1740.10">
    <property type="entry name" value="Amino acid/polyamine transporter I"/>
    <property type="match status" value="1"/>
</dbReference>
<dbReference type="Proteomes" id="UP000195137">
    <property type="component" value="Unassembled WGS sequence"/>
</dbReference>
<reference evidence="9 10" key="1">
    <citation type="submission" date="2016-12" db="EMBL/GenBank/DDBJ databases">
        <title>Discovery of methanogenic haloarchaea.</title>
        <authorList>
            <person name="Sorokin D.Y."/>
            <person name="Makarova K.S."/>
            <person name="Abbas B."/>
            <person name="Ferrer M."/>
            <person name="Golyshin P.N."/>
        </authorList>
    </citation>
    <scope>NUCLEOTIDE SEQUENCE [LARGE SCALE GENOMIC DNA]</scope>
    <source>
        <strain evidence="9">AMET1</strain>
    </source>
</reference>
<dbReference type="InterPro" id="IPR050367">
    <property type="entry name" value="APC_superfamily"/>
</dbReference>
<feature type="transmembrane region" description="Helical" evidence="7">
    <location>
        <begin position="39"/>
        <end position="58"/>
    </location>
</feature>
<feature type="transmembrane region" description="Helical" evidence="7">
    <location>
        <begin position="398"/>
        <end position="417"/>
    </location>
</feature>
<comment type="subcellular location">
    <subcellularLocation>
        <location evidence="1">Cell membrane</location>
        <topology evidence="1">Multi-pass membrane protein</topology>
    </subcellularLocation>
</comment>
<name>A0A1Y3GBE3_9EURY</name>
<gene>
    <name evidence="9" type="ORF">AMET1_0433</name>
</gene>
<feature type="domain" description="UspA" evidence="8">
    <location>
        <begin position="446"/>
        <end position="582"/>
    </location>
</feature>
<dbReference type="Gene3D" id="3.40.50.12370">
    <property type="match status" value="1"/>
</dbReference>
<evidence type="ECO:0000256" key="7">
    <source>
        <dbReference type="SAM" id="Phobius"/>
    </source>
</evidence>
<feature type="transmembrane region" description="Helical" evidence="7">
    <location>
        <begin position="184"/>
        <end position="204"/>
    </location>
</feature>
<dbReference type="PANTHER" id="PTHR42770">
    <property type="entry name" value="AMINO ACID TRANSPORTER-RELATED"/>
    <property type="match status" value="1"/>
</dbReference>
<dbReference type="GO" id="GO:0022857">
    <property type="term" value="F:transmembrane transporter activity"/>
    <property type="evidence" value="ECO:0007669"/>
    <property type="project" value="InterPro"/>
</dbReference>
<dbReference type="InterPro" id="IPR002293">
    <property type="entry name" value="AA/rel_permease1"/>
</dbReference>
<feature type="transmembrane region" description="Helical" evidence="7">
    <location>
        <begin position="111"/>
        <end position="136"/>
    </location>
</feature>
<keyword evidence="2" id="KW-1003">Cell membrane</keyword>
<feature type="transmembrane region" description="Helical" evidence="7">
    <location>
        <begin position="143"/>
        <end position="164"/>
    </location>
</feature>
<dbReference type="InterPro" id="IPR006016">
    <property type="entry name" value="UspA"/>
</dbReference>